<dbReference type="RefSeq" id="WP_077721300.1">
    <property type="nucleotide sequence ID" value="NZ_CP019699.1"/>
</dbReference>
<gene>
    <name evidence="2" type="ORF">B0W44_08390</name>
</gene>
<dbReference type="Gene3D" id="2.40.33.20">
    <property type="entry name" value="PK beta-barrel domain-like"/>
    <property type="match status" value="1"/>
</dbReference>
<proteinExistence type="predicted"/>
<dbReference type="GO" id="GO:0003824">
    <property type="term" value="F:catalytic activity"/>
    <property type="evidence" value="ECO:0007669"/>
    <property type="project" value="InterPro"/>
</dbReference>
<dbReference type="Pfam" id="PF03473">
    <property type="entry name" value="MOSC"/>
    <property type="match status" value="1"/>
</dbReference>
<dbReference type="KEGG" id="ntr:B0W44_08390"/>
<dbReference type="EMBL" id="CP019699">
    <property type="protein sequence ID" value="AQS57462.1"/>
    <property type="molecule type" value="Genomic_DNA"/>
</dbReference>
<dbReference type="InterPro" id="IPR011037">
    <property type="entry name" value="Pyrv_Knase-like_insert_dom_sf"/>
</dbReference>
<dbReference type="Proteomes" id="UP000188603">
    <property type="component" value="Chromosome"/>
</dbReference>
<evidence type="ECO:0000259" key="1">
    <source>
        <dbReference type="PROSITE" id="PS51340"/>
    </source>
</evidence>
<evidence type="ECO:0000313" key="2">
    <source>
        <dbReference type="EMBL" id="AQS57462.1"/>
    </source>
</evidence>
<dbReference type="GO" id="GO:0030151">
    <property type="term" value="F:molybdenum ion binding"/>
    <property type="evidence" value="ECO:0007669"/>
    <property type="project" value="InterPro"/>
</dbReference>
<organism evidence="2 3">
    <name type="scientific">Novibacillus thermophilus</name>
    <dbReference type="NCBI Taxonomy" id="1471761"/>
    <lineage>
        <taxon>Bacteria</taxon>
        <taxon>Bacillati</taxon>
        <taxon>Bacillota</taxon>
        <taxon>Bacilli</taxon>
        <taxon>Bacillales</taxon>
        <taxon>Thermoactinomycetaceae</taxon>
        <taxon>Novibacillus</taxon>
    </lineage>
</organism>
<feature type="domain" description="MOSC" evidence="1">
    <location>
        <begin position="20"/>
        <end position="180"/>
    </location>
</feature>
<name>A0A1U9KBR1_9BACL</name>
<keyword evidence="3" id="KW-1185">Reference proteome</keyword>
<dbReference type="InterPro" id="IPR005302">
    <property type="entry name" value="MoCF_Sase_C"/>
</dbReference>
<accession>A0A1U9KBR1</accession>
<dbReference type="PANTHER" id="PTHR36930">
    <property type="entry name" value="METAL-SULFUR CLUSTER BIOSYNTHESIS PROTEINS YUAD-RELATED"/>
    <property type="match status" value="1"/>
</dbReference>
<dbReference type="PROSITE" id="PS51340">
    <property type="entry name" value="MOSC"/>
    <property type="match status" value="1"/>
</dbReference>
<dbReference type="STRING" id="1471761.B0W44_08390"/>
<sequence>MWKEYEAAVQAVLVARRRDTFVTSRVAEAELDYGGIPGDLHFGLTKRAGARERMYPRGTEIFNRRQITVVSVEECAAIAEKLGVETVLPEWLGANVAVKGFPNLTQLREGSRIVFPSGAGLLCEGENQPCIHPGKVIQEHYPDTPGLANRFVRLAMGLRGIVCIVERPGKIAPGETVKIVAYHPPKPKEPVFS</sequence>
<dbReference type="PANTHER" id="PTHR36930:SF1">
    <property type="entry name" value="MOSC DOMAIN-CONTAINING PROTEIN"/>
    <property type="match status" value="1"/>
</dbReference>
<dbReference type="GO" id="GO:0030170">
    <property type="term" value="F:pyridoxal phosphate binding"/>
    <property type="evidence" value="ECO:0007669"/>
    <property type="project" value="InterPro"/>
</dbReference>
<evidence type="ECO:0000313" key="3">
    <source>
        <dbReference type="Proteomes" id="UP000188603"/>
    </source>
</evidence>
<protein>
    <submittedName>
        <fullName evidence="2">MOSC domain-containing protein</fullName>
    </submittedName>
</protein>
<dbReference type="OrthoDB" id="9808413at2"/>
<dbReference type="SUPFAM" id="SSF50800">
    <property type="entry name" value="PK beta-barrel domain-like"/>
    <property type="match status" value="1"/>
</dbReference>
<dbReference type="InterPro" id="IPR052716">
    <property type="entry name" value="MOSC_domain"/>
</dbReference>
<dbReference type="AlphaFoldDB" id="A0A1U9KBR1"/>
<reference evidence="2 3" key="1">
    <citation type="journal article" date="2015" name="Int. J. Syst. Evol. Microbiol.">
        <title>Novibacillus thermophilus gen. nov., sp. nov., a Gram-staining-negative and moderately thermophilic member of the family Thermoactinomycetaceae.</title>
        <authorList>
            <person name="Yang G."/>
            <person name="Chen J."/>
            <person name="Zhou S."/>
        </authorList>
    </citation>
    <scope>NUCLEOTIDE SEQUENCE [LARGE SCALE GENOMIC DNA]</scope>
    <source>
        <strain evidence="2 3">SG-1</strain>
    </source>
</reference>